<accession>A0AAV1B7A4</accession>
<dbReference type="Proteomes" id="UP001157006">
    <property type="component" value="Chromosome 6"/>
</dbReference>
<dbReference type="AlphaFoldDB" id="A0AAV1B7A4"/>
<dbReference type="InterPro" id="IPR000157">
    <property type="entry name" value="TIR_dom"/>
</dbReference>
<evidence type="ECO:0000256" key="2">
    <source>
        <dbReference type="ARBA" id="ARBA00022614"/>
    </source>
</evidence>
<evidence type="ECO:0000256" key="6">
    <source>
        <dbReference type="ARBA" id="ARBA00023027"/>
    </source>
</evidence>
<dbReference type="PROSITE" id="PS50104">
    <property type="entry name" value="TIR"/>
    <property type="match status" value="1"/>
</dbReference>
<evidence type="ECO:0000313" key="9">
    <source>
        <dbReference type="EMBL" id="CAI8617368.1"/>
    </source>
</evidence>
<dbReference type="GO" id="GO:0007165">
    <property type="term" value="P:signal transduction"/>
    <property type="evidence" value="ECO:0007669"/>
    <property type="project" value="InterPro"/>
</dbReference>
<dbReference type="PANTHER" id="PTHR11017">
    <property type="entry name" value="LEUCINE-RICH REPEAT-CONTAINING PROTEIN"/>
    <property type="match status" value="1"/>
</dbReference>
<dbReference type="Gene3D" id="1.10.8.430">
    <property type="entry name" value="Helical domain of apoptotic protease-activating factors"/>
    <property type="match status" value="1"/>
</dbReference>
<dbReference type="InterPro" id="IPR036390">
    <property type="entry name" value="WH_DNA-bd_sf"/>
</dbReference>
<comment type="catalytic activity">
    <reaction evidence="7">
        <text>NAD(+) + H2O = ADP-D-ribose + nicotinamide + H(+)</text>
        <dbReference type="Rhea" id="RHEA:16301"/>
        <dbReference type="ChEBI" id="CHEBI:15377"/>
        <dbReference type="ChEBI" id="CHEBI:15378"/>
        <dbReference type="ChEBI" id="CHEBI:17154"/>
        <dbReference type="ChEBI" id="CHEBI:57540"/>
        <dbReference type="ChEBI" id="CHEBI:57967"/>
        <dbReference type="EC" id="3.2.2.6"/>
    </reaction>
    <physiologicalReaction direction="left-to-right" evidence="7">
        <dbReference type="Rhea" id="RHEA:16302"/>
    </physiologicalReaction>
</comment>
<dbReference type="InterPro" id="IPR042197">
    <property type="entry name" value="Apaf_helical"/>
</dbReference>
<dbReference type="FunFam" id="3.40.50.10140:FF:000007">
    <property type="entry name" value="Disease resistance protein (TIR-NBS-LRR class)"/>
    <property type="match status" value="1"/>
</dbReference>
<organism evidence="9 10">
    <name type="scientific">Vicia faba</name>
    <name type="common">Broad bean</name>
    <name type="synonym">Faba vulgaris</name>
    <dbReference type="NCBI Taxonomy" id="3906"/>
    <lineage>
        <taxon>Eukaryota</taxon>
        <taxon>Viridiplantae</taxon>
        <taxon>Streptophyta</taxon>
        <taxon>Embryophyta</taxon>
        <taxon>Tracheophyta</taxon>
        <taxon>Spermatophyta</taxon>
        <taxon>Magnoliopsida</taxon>
        <taxon>eudicotyledons</taxon>
        <taxon>Gunneridae</taxon>
        <taxon>Pentapetalae</taxon>
        <taxon>rosids</taxon>
        <taxon>fabids</taxon>
        <taxon>Fabales</taxon>
        <taxon>Fabaceae</taxon>
        <taxon>Papilionoideae</taxon>
        <taxon>50 kb inversion clade</taxon>
        <taxon>NPAAA clade</taxon>
        <taxon>Hologalegina</taxon>
        <taxon>IRL clade</taxon>
        <taxon>Fabeae</taxon>
        <taxon>Vicia</taxon>
    </lineage>
</organism>
<dbReference type="InterPro" id="IPR002182">
    <property type="entry name" value="NB-ARC"/>
</dbReference>
<dbReference type="GO" id="GO:0043531">
    <property type="term" value="F:ADP binding"/>
    <property type="evidence" value="ECO:0007669"/>
    <property type="project" value="InterPro"/>
</dbReference>
<evidence type="ECO:0000313" key="10">
    <source>
        <dbReference type="Proteomes" id="UP001157006"/>
    </source>
</evidence>
<keyword evidence="2" id="KW-0433">Leucine-rich repeat</keyword>
<evidence type="ECO:0000256" key="5">
    <source>
        <dbReference type="ARBA" id="ARBA00022821"/>
    </source>
</evidence>
<dbReference type="PRINTS" id="PR00364">
    <property type="entry name" value="DISEASERSIST"/>
</dbReference>
<dbReference type="Gene3D" id="3.40.50.300">
    <property type="entry name" value="P-loop containing nucleotide triphosphate hydrolases"/>
    <property type="match status" value="1"/>
</dbReference>
<dbReference type="InterPro" id="IPR011713">
    <property type="entry name" value="Leu-rich_rpt_3"/>
</dbReference>
<dbReference type="InterPro" id="IPR058192">
    <property type="entry name" value="WHD_ROQ1-like"/>
</dbReference>
<protein>
    <recommendedName>
        <fullName evidence="1">ADP-ribosyl cyclase/cyclic ADP-ribose hydrolase</fullName>
        <ecNumber evidence="1">3.2.2.6</ecNumber>
    </recommendedName>
</protein>
<dbReference type="SUPFAM" id="SSF52058">
    <property type="entry name" value="L domain-like"/>
    <property type="match status" value="1"/>
</dbReference>
<gene>
    <name evidence="9" type="ORF">VFH_VI073480</name>
</gene>
<proteinExistence type="predicted"/>
<keyword evidence="4" id="KW-0378">Hydrolase</keyword>
<dbReference type="SUPFAM" id="SSF46785">
    <property type="entry name" value="Winged helix' DNA-binding domain"/>
    <property type="match status" value="1"/>
</dbReference>
<dbReference type="InterPro" id="IPR027417">
    <property type="entry name" value="P-loop_NTPase"/>
</dbReference>
<evidence type="ECO:0000256" key="7">
    <source>
        <dbReference type="ARBA" id="ARBA00047304"/>
    </source>
</evidence>
<evidence type="ECO:0000256" key="3">
    <source>
        <dbReference type="ARBA" id="ARBA00022737"/>
    </source>
</evidence>
<evidence type="ECO:0000259" key="8">
    <source>
        <dbReference type="PROSITE" id="PS50104"/>
    </source>
</evidence>
<name>A0AAV1B7A4_VICFA</name>
<dbReference type="Pfam" id="PF00931">
    <property type="entry name" value="NB-ARC"/>
    <property type="match status" value="1"/>
</dbReference>
<keyword evidence="6" id="KW-0520">NAD</keyword>
<dbReference type="EC" id="3.2.2.6" evidence="1"/>
<keyword evidence="10" id="KW-1185">Reference proteome</keyword>
<dbReference type="SMART" id="SM00255">
    <property type="entry name" value="TIR"/>
    <property type="match status" value="1"/>
</dbReference>
<dbReference type="Gene3D" id="3.80.10.10">
    <property type="entry name" value="Ribonuclease Inhibitor"/>
    <property type="match status" value="2"/>
</dbReference>
<dbReference type="InterPro" id="IPR032675">
    <property type="entry name" value="LRR_dom_sf"/>
</dbReference>
<dbReference type="InterPro" id="IPR045344">
    <property type="entry name" value="C-JID"/>
</dbReference>
<dbReference type="Gene3D" id="3.40.50.10140">
    <property type="entry name" value="Toll/interleukin-1 receptor homology (TIR) domain"/>
    <property type="match status" value="1"/>
</dbReference>
<dbReference type="InterPro" id="IPR035897">
    <property type="entry name" value="Toll_tir_struct_dom_sf"/>
</dbReference>
<sequence length="1044" mass="120241">MASTSTSITSSTPKRNYYYDVFVSFRGKDTRFNFTDHLLASLQRKGIYAFRDDTKLNKGESIAPELLQAIENSQIFILVFSKNYASSTWCLRELEHMLLHCRQPSVKRILPVFYDVDPSDVRHQKGTYGEALAKHEQRFQQDFEKVRRWRAALAQVADLSGWDVRYKPQHAEIEKIVEEIINILGYKFSSLPKDLVGMHSPIHELEKHLLLDSLDDVRVVGICGMGGIGKTTLATALYNKISHQFDVCCVIDDLSKTYRQDGPISARNQILLQTVGDQQLQTCNSYDTSNLIRSRLQRVKALIIIDNVDNVEQLEKLDVDREWLGQGSRIIIISRDEHILIEYGVDFVYKVPLLNEKNSLQLLSRKAFKLDHIVSGYDKLAFDILHYAKGLPLAIKVLGSFLFGRNISEWESALARLRESPNKDIMDVLRLSFDALEKTEKEIFLHIACFFIFGNEEYVTNVLNCCGFQAVIGLRVLIDKSLISSTRSYIEMHGLLIQLGKLIVQEKSRKWSRVWLHEQFYNVESKNMEKKVEAICYERPIHLMTMGDMLSKMSRLRLLIMKGDKFLGNLSCLSNVLRYVEWNRYPFKYLPSNFQPNQLVELILRSSNIKQLWKDKKYFPKLRSLDLSHSKNLRKMPNFGDIPNLERLSFEGCIKLVKMDPSIGVLKKLVFLSLKDCKNLVSVPNNIFSLSSLECVNLSGCPKMFKNQRSLNISGNASHSQSTTSSILKWTAFRYHSLYSRAHKDLASCLLPSLLSFCSLVELDISFCGLSQLPDAIGCLRWLEELNLGGNNFVTLPSLKELYRLAFLNLEHCKLLESLPELPFPAAIERDLRKNKYRNRKGLVIFNCPKLSEKELGSTIDFSWMTEFIQANQVFYSIYEEIYFVVPRSEIPSWCNNQSEGHLIRIDLSPIMLDNDNNISGIACCAIFSVAPVDPTMTTYAQRPEIQLLIYNTLIKIRWDRIIPITLESDLIEIKSDHMCLIYYPLELVFQFLKSIDKTHIHFDQFKLYVKIDNGKGTELNCTHLKVQKCGYHWVNKQDCAPLL</sequence>
<evidence type="ECO:0000256" key="4">
    <source>
        <dbReference type="ARBA" id="ARBA00022801"/>
    </source>
</evidence>
<dbReference type="Pfam" id="PF01582">
    <property type="entry name" value="TIR"/>
    <property type="match status" value="1"/>
</dbReference>
<dbReference type="PANTHER" id="PTHR11017:SF259">
    <property type="entry name" value="ADP-RIBOSYL CYCLASE_CYCLIC ADP-RIBOSE HYDROLASE"/>
    <property type="match status" value="1"/>
</dbReference>
<dbReference type="InterPro" id="IPR001611">
    <property type="entry name" value="Leu-rich_rpt"/>
</dbReference>
<dbReference type="Pfam" id="PF20160">
    <property type="entry name" value="C-JID"/>
    <property type="match status" value="1"/>
</dbReference>
<keyword evidence="3" id="KW-0677">Repeat</keyword>
<dbReference type="InterPro" id="IPR044974">
    <property type="entry name" value="Disease_R_plants"/>
</dbReference>
<dbReference type="Pfam" id="PF07725">
    <property type="entry name" value="LRR_3"/>
    <property type="match status" value="1"/>
</dbReference>
<dbReference type="SUPFAM" id="SSF52540">
    <property type="entry name" value="P-loop containing nucleoside triphosphate hydrolases"/>
    <property type="match status" value="1"/>
</dbReference>
<feature type="domain" description="TIR" evidence="8">
    <location>
        <begin position="17"/>
        <end position="184"/>
    </location>
</feature>
<keyword evidence="5" id="KW-0611">Plant defense</keyword>
<dbReference type="EMBL" id="OX451741">
    <property type="protein sequence ID" value="CAI8617368.1"/>
    <property type="molecule type" value="Genomic_DNA"/>
</dbReference>
<dbReference type="SUPFAM" id="SSF52200">
    <property type="entry name" value="Toll/Interleukin receptor TIR domain"/>
    <property type="match status" value="1"/>
</dbReference>
<dbReference type="GO" id="GO:0006952">
    <property type="term" value="P:defense response"/>
    <property type="evidence" value="ECO:0007669"/>
    <property type="project" value="UniProtKB-KW"/>
</dbReference>
<reference evidence="9 10" key="1">
    <citation type="submission" date="2023-01" db="EMBL/GenBank/DDBJ databases">
        <authorList>
            <person name="Kreplak J."/>
        </authorList>
    </citation>
    <scope>NUCLEOTIDE SEQUENCE [LARGE SCALE GENOMIC DNA]</scope>
</reference>
<dbReference type="Pfam" id="PF23282">
    <property type="entry name" value="WHD_ROQ1"/>
    <property type="match status" value="1"/>
</dbReference>
<evidence type="ECO:0000256" key="1">
    <source>
        <dbReference type="ARBA" id="ARBA00011982"/>
    </source>
</evidence>
<dbReference type="PROSITE" id="PS51450">
    <property type="entry name" value="LRR"/>
    <property type="match status" value="1"/>
</dbReference>
<dbReference type="GO" id="GO:0061809">
    <property type="term" value="F:NAD+ nucleosidase activity, cyclic ADP-ribose generating"/>
    <property type="evidence" value="ECO:0007669"/>
    <property type="project" value="UniProtKB-EC"/>
</dbReference>